<dbReference type="PROSITE" id="PS51910">
    <property type="entry name" value="GH18_2"/>
    <property type="match status" value="1"/>
</dbReference>
<proteinExistence type="predicted"/>
<name>A0A6S8STB7_9STRA</name>
<dbReference type="InterPro" id="IPR011583">
    <property type="entry name" value="Chitinase_II/V-like_cat"/>
</dbReference>
<gene>
    <name evidence="5" type="ORF">DBRI00130_LOCUS28768</name>
</gene>
<dbReference type="GO" id="GO:0009313">
    <property type="term" value="P:oligosaccharide catabolic process"/>
    <property type="evidence" value="ECO:0007669"/>
    <property type="project" value="TreeGrafter"/>
</dbReference>
<keyword evidence="2" id="KW-0326">Glycosidase</keyword>
<dbReference type="Gene3D" id="3.20.20.80">
    <property type="entry name" value="Glycosidases"/>
    <property type="match status" value="1"/>
</dbReference>
<evidence type="ECO:0000256" key="1">
    <source>
        <dbReference type="ARBA" id="ARBA00022801"/>
    </source>
</evidence>
<evidence type="ECO:0000313" key="5">
    <source>
        <dbReference type="EMBL" id="CAE4633569.1"/>
    </source>
</evidence>
<protein>
    <recommendedName>
        <fullName evidence="4">GH18 domain-containing protein</fullName>
    </recommendedName>
</protein>
<dbReference type="Pfam" id="PF00704">
    <property type="entry name" value="Glyco_hydro_18"/>
    <property type="match status" value="1"/>
</dbReference>
<keyword evidence="3" id="KW-0732">Signal</keyword>
<dbReference type="AlphaFoldDB" id="A0A6S8STB7"/>
<dbReference type="GO" id="GO:0008061">
    <property type="term" value="F:chitin binding"/>
    <property type="evidence" value="ECO:0007669"/>
    <property type="project" value="InterPro"/>
</dbReference>
<dbReference type="SUPFAM" id="SSF51445">
    <property type="entry name" value="(Trans)glycosidases"/>
    <property type="match status" value="1"/>
</dbReference>
<dbReference type="InterPro" id="IPR051887">
    <property type="entry name" value="GH18_Domain-Containing"/>
</dbReference>
<sequence>MMYLQNYIFHSFTIMLLVNITQLTSAQNIIRGALKPKNDVDSARYHHDLEEERVMDWTHESMVSWRIKNCNCKSHDKNLCLPVQKKHVREIFGFGNGQGNIVLPLNYSLITTVAWWNGHNGIDEMCNAHAHNSRAITNDAPIDTNGKSHPVNLELLGSMVDDPSLRTEWVKIAVNHIITNFYDGLTFDFESPLSVNDPRNDAYVMLVKETNKALKDIDEGFQISVCASWGPGLPLGIDGRAYDYKALADASDYLYVMQYDTRSQIFYDCTAAPNCPLSISKLGIEQYLALGIAPEKIIMGVPWYGYSYGCVDEGGGELLKCSEENNQIQTCHLKLVPFRGVECSDAAGSQIGYENIQKIINSSPDMHGYNITTDVRVGYYQKTKHFNYCYSPSNGPYPHVRQLWYDDPESLTAKSLYAKEKNLGGVGPYRFDYVHPGTDLGDALFETLRVFKEVNGYSRVAAQK</sequence>
<dbReference type="GO" id="GO:0005615">
    <property type="term" value="C:extracellular space"/>
    <property type="evidence" value="ECO:0007669"/>
    <property type="project" value="TreeGrafter"/>
</dbReference>
<dbReference type="SMART" id="SM00636">
    <property type="entry name" value="Glyco_18"/>
    <property type="match status" value="1"/>
</dbReference>
<dbReference type="InterPro" id="IPR001223">
    <property type="entry name" value="Glyco_hydro18_cat"/>
</dbReference>
<evidence type="ECO:0000256" key="2">
    <source>
        <dbReference type="ARBA" id="ARBA00023295"/>
    </source>
</evidence>
<keyword evidence="1" id="KW-0378">Hydrolase</keyword>
<dbReference type="InterPro" id="IPR017853">
    <property type="entry name" value="GH"/>
</dbReference>
<dbReference type="PANTHER" id="PTHR46290">
    <property type="entry name" value="DI-N-ACETYLCHITOBIASE"/>
    <property type="match status" value="1"/>
</dbReference>
<evidence type="ECO:0000256" key="3">
    <source>
        <dbReference type="SAM" id="SignalP"/>
    </source>
</evidence>
<dbReference type="PANTHER" id="PTHR46290:SF1">
    <property type="entry name" value="DI-N-ACETYLCHITOBIASE"/>
    <property type="match status" value="1"/>
</dbReference>
<dbReference type="GO" id="GO:0016798">
    <property type="term" value="F:hydrolase activity, acting on glycosyl bonds"/>
    <property type="evidence" value="ECO:0007669"/>
    <property type="project" value="UniProtKB-KW"/>
</dbReference>
<accession>A0A6S8STB7</accession>
<feature type="chain" id="PRO_5030159459" description="GH18 domain-containing protein" evidence="3">
    <location>
        <begin position="27"/>
        <end position="464"/>
    </location>
</feature>
<dbReference type="EMBL" id="HBNS01036824">
    <property type="protein sequence ID" value="CAE4633569.1"/>
    <property type="molecule type" value="Transcribed_RNA"/>
</dbReference>
<organism evidence="5">
    <name type="scientific">Ditylum brightwellii</name>
    <dbReference type="NCBI Taxonomy" id="49249"/>
    <lineage>
        <taxon>Eukaryota</taxon>
        <taxon>Sar</taxon>
        <taxon>Stramenopiles</taxon>
        <taxon>Ochrophyta</taxon>
        <taxon>Bacillariophyta</taxon>
        <taxon>Mediophyceae</taxon>
        <taxon>Lithodesmiophycidae</taxon>
        <taxon>Lithodesmiales</taxon>
        <taxon>Lithodesmiaceae</taxon>
        <taxon>Ditylum</taxon>
    </lineage>
</organism>
<feature type="signal peptide" evidence="3">
    <location>
        <begin position="1"/>
        <end position="26"/>
    </location>
</feature>
<reference evidence="5" key="1">
    <citation type="submission" date="2021-01" db="EMBL/GenBank/DDBJ databases">
        <authorList>
            <person name="Corre E."/>
            <person name="Pelletier E."/>
            <person name="Niang G."/>
            <person name="Scheremetjew M."/>
            <person name="Finn R."/>
            <person name="Kale V."/>
            <person name="Holt S."/>
            <person name="Cochrane G."/>
            <person name="Meng A."/>
            <person name="Brown T."/>
            <person name="Cohen L."/>
        </authorList>
    </citation>
    <scope>NUCLEOTIDE SEQUENCE</scope>
    <source>
        <strain evidence="5">GSO104</strain>
    </source>
</reference>
<evidence type="ECO:0000259" key="4">
    <source>
        <dbReference type="PROSITE" id="PS51910"/>
    </source>
</evidence>
<feature type="domain" description="GH18" evidence="4">
    <location>
        <begin position="59"/>
        <end position="451"/>
    </location>
</feature>